<dbReference type="Pfam" id="PF02878">
    <property type="entry name" value="PGM_PMM_I"/>
    <property type="match status" value="1"/>
</dbReference>
<reference evidence="5" key="1">
    <citation type="submission" date="2022-10" db="EMBL/GenBank/DDBJ databases">
        <authorList>
            <person name="Hyden B.L."/>
            <person name="Feng K."/>
            <person name="Yates T."/>
            <person name="Jawdy S."/>
            <person name="Smart L.B."/>
            <person name="Muchero W."/>
        </authorList>
    </citation>
    <scope>NUCLEOTIDE SEQUENCE</scope>
    <source>
        <tissue evidence="5">Shoot tip</tissue>
    </source>
</reference>
<comment type="similarity">
    <text evidence="2">Belongs to the phosphohexose mutase family.</text>
</comment>
<evidence type="ECO:0000256" key="3">
    <source>
        <dbReference type="ARBA" id="ARBA00022553"/>
    </source>
</evidence>
<reference evidence="5" key="2">
    <citation type="journal article" date="2023" name="Int. J. Mol. Sci.">
        <title>De Novo Assembly and Annotation of 11 Diverse Shrub Willow (Salix) Genomes Reveals Novel Gene Organization in Sex-Linked Regions.</title>
        <authorList>
            <person name="Hyden B."/>
            <person name="Feng K."/>
            <person name="Yates T.B."/>
            <person name="Jawdy S."/>
            <person name="Cereghino C."/>
            <person name="Smart L.B."/>
            <person name="Muchero W."/>
        </authorList>
    </citation>
    <scope>NUCLEOTIDE SEQUENCE</scope>
    <source>
        <tissue evidence="5">Shoot tip</tissue>
    </source>
</reference>
<dbReference type="EMBL" id="JAPFFI010000023">
    <property type="protein sequence ID" value="KAJ6322963.1"/>
    <property type="molecule type" value="Genomic_DNA"/>
</dbReference>
<feature type="domain" description="Alpha-D-phosphohexomutase alpha/beta/alpha" evidence="4">
    <location>
        <begin position="89"/>
        <end position="232"/>
    </location>
</feature>
<dbReference type="PANTHER" id="PTHR42946">
    <property type="entry name" value="PHOSPHOHEXOSE MUTASE"/>
    <property type="match status" value="1"/>
</dbReference>
<accession>A0ABQ9A6Z8</accession>
<protein>
    <recommendedName>
        <fullName evidence="4">Alpha-D-phosphohexomutase alpha/beta/alpha domain-containing protein</fullName>
    </recommendedName>
</protein>
<evidence type="ECO:0000259" key="4">
    <source>
        <dbReference type="Pfam" id="PF02878"/>
    </source>
</evidence>
<comment type="cofactor">
    <cofactor evidence="1">
        <name>Mg(2+)</name>
        <dbReference type="ChEBI" id="CHEBI:18420"/>
    </cofactor>
</comment>
<dbReference type="Gene3D" id="3.40.120.10">
    <property type="entry name" value="Alpha-D-Glucose-1,6-Bisphosphate, subunit A, domain 3"/>
    <property type="match status" value="1"/>
</dbReference>
<dbReference type="SUPFAM" id="SSF53738">
    <property type="entry name" value="Phosphoglucomutase, first 3 domains"/>
    <property type="match status" value="1"/>
</dbReference>
<dbReference type="Proteomes" id="UP001141253">
    <property type="component" value="Chromosome 8"/>
</dbReference>
<comment type="caution">
    <text evidence="5">The sequence shown here is derived from an EMBL/GenBank/DDBJ whole genome shotgun (WGS) entry which is preliminary data.</text>
</comment>
<evidence type="ECO:0000313" key="5">
    <source>
        <dbReference type="EMBL" id="KAJ6322963.1"/>
    </source>
</evidence>
<name>A0ABQ9A6Z8_9ROSI</name>
<dbReference type="InterPro" id="IPR050060">
    <property type="entry name" value="Phosphoglucosamine_mutase"/>
</dbReference>
<gene>
    <name evidence="5" type="ORF">OIU77_012735</name>
</gene>
<proteinExistence type="inferred from homology"/>
<evidence type="ECO:0000256" key="1">
    <source>
        <dbReference type="ARBA" id="ARBA00001946"/>
    </source>
</evidence>
<sequence length="261" mass="28537">MAAVCEKIVENVIVAKNRLLTTNQYNQRDCCSAAAPYNHRNFLSFHGGKKLLPKYHCGFVNRRNIYCNAAPSTTSIPYLEKVDFMKLQNGSDIRGVAVAGVEGEPVTLTEPVTEAIAAAFSAWLLEMKRDDASKPLRVSVGHDSRISAQVLQDAVSRGIAGAGLDVVQYRLASTPAMFNSTLTEDEAFLCPVDGAIMITASHLPYNRNGFKFFTNAGGLGKADIKNILERAADIYKSFTDEGSPQSCRKYREAIGRIPYSC</sequence>
<evidence type="ECO:0000313" key="6">
    <source>
        <dbReference type="Proteomes" id="UP001141253"/>
    </source>
</evidence>
<keyword evidence="6" id="KW-1185">Reference proteome</keyword>
<dbReference type="PANTHER" id="PTHR42946:SF1">
    <property type="entry name" value="PHOSPHOGLUCOMUTASE (ALPHA-D-GLUCOSE-1,6-BISPHOSPHATE-DEPENDENT)"/>
    <property type="match status" value="1"/>
</dbReference>
<dbReference type="InterPro" id="IPR016055">
    <property type="entry name" value="A-D-PHexomutase_a/b/a-I/II/III"/>
</dbReference>
<keyword evidence="3" id="KW-0597">Phosphoprotein</keyword>
<evidence type="ECO:0000256" key="2">
    <source>
        <dbReference type="ARBA" id="ARBA00010231"/>
    </source>
</evidence>
<organism evidence="5 6">
    <name type="scientific">Salix suchowensis</name>
    <dbReference type="NCBI Taxonomy" id="1278906"/>
    <lineage>
        <taxon>Eukaryota</taxon>
        <taxon>Viridiplantae</taxon>
        <taxon>Streptophyta</taxon>
        <taxon>Embryophyta</taxon>
        <taxon>Tracheophyta</taxon>
        <taxon>Spermatophyta</taxon>
        <taxon>Magnoliopsida</taxon>
        <taxon>eudicotyledons</taxon>
        <taxon>Gunneridae</taxon>
        <taxon>Pentapetalae</taxon>
        <taxon>rosids</taxon>
        <taxon>fabids</taxon>
        <taxon>Malpighiales</taxon>
        <taxon>Salicaceae</taxon>
        <taxon>Saliceae</taxon>
        <taxon>Salix</taxon>
    </lineage>
</organism>
<dbReference type="InterPro" id="IPR005844">
    <property type="entry name" value="A-D-PHexomutase_a/b/a-I"/>
</dbReference>